<evidence type="ECO:0000313" key="6">
    <source>
        <dbReference type="Proteomes" id="UP000628079"/>
    </source>
</evidence>
<comment type="caution">
    <text evidence="5">The sequence shown here is derived from an EMBL/GenBank/DDBJ whole genome shotgun (WGS) entry which is preliminary data.</text>
</comment>
<keyword evidence="3" id="KW-0472">Membrane</keyword>
<comment type="similarity">
    <text evidence="2">Belongs to the LppX/LprAFG lipoprotein family.</text>
</comment>
<dbReference type="Pfam" id="PF07161">
    <property type="entry name" value="LppX_LprAFG"/>
    <property type="match status" value="1"/>
</dbReference>
<name>A0A8H9FVL7_9MICO</name>
<gene>
    <name evidence="5" type="ORF">GCM10011314_19060</name>
</gene>
<dbReference type="InterPro" id="IPR009830">
    <property type="entry name" value="LppX/LprAFG"/>
</dbReference>
<dbReference type="RefSeq" id="WP_035945532.1">
    <property type="nucleotide sequence ID" value="NZ_BMEA01000002.1"/>
</dbReference>
<dbReference type="InterPro" id="IPR029046">
    <property type="entry name" value="LolA/LolB/LppX"/>
</dbReference>
<accession>A0A8H9FVL7</accession>
<dbReference type="SUPFAM" id="SSF89392">
    <property type="entry name" value="Prokaryotic lipoproteins and lipoprotein localization factors"/>
    <property type="match status" value="1"/>
</dbReference>
<evidence type="ECO:0000256" key="1">
    <source>
        <dbReference type="ARBA" id="ARBA00004196"/>
    </source>
</evidence>
<dbReference type="EMBL" id="BMEA01000002">
    <property type="protein sequence ID" value="GGB79629.1"/>
    <property type="molecule type" value="Genomic_DNA"/>
</dbReference>
<organism evidence="5 6">
    <name type="scientific">Knoellia flava</name>
    <dbReference type="NCBI Taxonomy" id="913969"/>
    <lineage>
        <taxon>Bacteria</taxon>
        <taxon>Bacillati</taxon>
        <taxon>Actinomycetota</taxon>
        <taxon>Actinomycetes</taxon>
        <taxon>Micrococcales</taxon>
        <taxon>Intrasporangiaceae</taxon>
        <taxon>Knoellia</taxon>
    </lineage>
</organism>
<proteinExistence type="inferred from homology"/>
<dbReference type="AlphaFoldDB" id="A0A8H9FVL7"/>
<dbReference type="CDD" id="cd16334">
    <property type="entry name" value="LppX-like"/>
    <property type="match status" value="1"/>
</dbReference>
<evidence type="ECO:0000256" key="4">
    <source>
        <dbReference type="SAM" id="SignalP"/>
    </source>
</evidence>
<keyword evidence="3" id="KW-1003">Cell membrane</keyword>
<dbReference type="PROSITE" id="PS51257">
    <property type="entry name" value="PROKAR_LIPOPROTEIN"/>
    <property type="match status" value="1"/>
</dbReference>
<feature type="signal peptide" evidence="4">
    <location>
        <begin position="1"/>
        <end position="27"/>
    </location>
</feature>
<comment type="subcellular location">
    <subcellularLocation>
        <location evidence="1">Cell envelope</location>
    </subcellularLocation>
</comment>
<protein>
    <recommendedName>
        <fullName evidence="7">Lipoprotein LprG</fullName>
    </recommendedName>
</protein>
<sequence length="234" mass="24211">MRRRALLAGSVTAAAATLGLLTGCSGGAEPEAKADPKAALTEAKAVFDKAKFVGLTLSSKNVPKTENGVTGALGTGEISATEPKFKGSVTATIKGVSGSAEVITIGDTAYMKFFTPGYNPTDLAELGAPNPSNFFDPAKGISQLLVDTASPTAGDKVRDGATVLQQYSGTLPGSRIKELFNLGDGKGTFEVTYGITDDDRLQLAEMTGPFFAGTTSTFTLRLKDYGTAVEITRP</sequence>
<feature type="chain" id="PRO_5039607845" description="Lipoprotein LprG" evidence="4">
    <location>
        <begin position="28"/>
        <end position="234"/>
    </location>
</feature>
<dbReference type="Proteomes" id="UP000628079">
    <property type="component" value="Unassembled WGS sequence"/>
</dbReference>
<reference evidence="5" key="1">
    <citation type="journal article" date="2014" name="Int. J. Syst. Evol. Microbiol.">
        <title>Complete genome sequence of Corynebacterium casei LMG S-19264T (=DSM 44701T), isolated from a smear-ripened cheese.</title>
        <authorList>
            <consortium name="US DOE Joint Genome Institute (JGI-PGF)"/>
            <person name="Walter F."/>
            <person name="Albersmeier A."/>
            <person name="Kalinowski J."/>
            <person name="Ruckert C."/>
        </authorList>
    </citation>
    <scope>NUCLEOTIDE SEQUENCE</scope>
    <source>
        <strain evidence="5">CGMCC 1.10749</strain>
    </source>
</reference>
<evidence type="ECO:0000313" key="5">
    <source>
        <dbReference type="EMBL" id="GGB79629.1"/>
    </source>
</evidence>
<evidence type="ECO:0008006" key="7">
    <source>
        <dbReference type="Google" id="ProtNLM"/>
    </source>
</evidence>
<dbReference type="GO" id="GO:0030313">
    <property type="term" value="C:cell envelope"/>
    <property type="evidence" value="ECO:0007669"/>
    <property type="project" value="UniProtKB-SubCell"/>
</dbReference>
<evidence type="ECO:0000256" key="3">
    <source>
        <dbReference type="ARBA" id="ARBA00022475"/>
    </source>
</evidence>
<evidence type="ECO:0000256" key="2">
    <source>
        <dbReference type="ARBA" id="ARBA00009194"/>
    </source>
</evidence>
<keyword evidence="4" id="KW-0732">Signal</keyword>
<reference evidence="5" key="2">
    <citation type="submission" date="2020-09" db="EMBL/GenBank/DDBJ databases">
        <authorList>
            <person name="Sun Q."/>
            <person name="Zhou Y."/>
        </authorList>
    </citation>
    <scope>NUCLEOTIDE SEQUENCE</scope>
    <source>
        <strain evidence="5">CGMCC 1.10749</strain>
    </source>
</reference>
<dbReference type="Gene3D" id="2.50.20.20">
    <property type="match status" value="1"/>
</dbReference>